<keyword evidence="3" id="KW-1185">Reference proteome</keyword>
<dbReference type="GO" id="GO:0016810">
    <property type="term" value="F:hydrolase activity, acting on carbon-nitrogen (but not peptide) bonds"/>
    <property type="evidence" value="ECO:0007669"/>
    <property type="project" value="InterPro"/>
</dbReference>
<dbReference type="CDD" id="cd10938">
    <property type="entry name" value="CE4_HpPgdA_like"/>
    <property type="match status" value="1"/>
</dbReference>
<reference evidence="2 3" key="1">
    <citation type="journal article" date="2016" name="Sci. Rep.">
        <title>Metabolic traits of an uncultured archaeal lineage -MSBL1- from brine pools of the Red Sea.</title>
        <authorList>
            <person name="Mwirichia R."/>
            <person name="Alam I."/>
            <person name="Rashid M."/>
            <person name="Vinu M."/>
            <person name="Ba-Alawi W."/>
            <person name="Anthony Kamau A."/>
            <person name="Kamanda Ngugi D."/>
            <person name="Goker M."/>
            <person name="Klenk H.P."/>
            <person name="Bajic V."/>
            <person name="Stingl U."/>
        </authorList>
    </citation>
    <scope>NUCLEOTIDE SEQUENCE [LARGE SCALE GENOMIC DNA]</scope>
    <source>
        <strain evidence="2">SCGC-AAA259E22</strain>
    </source>
</reference>
<evidence type="ECO:0000259" key="1">
    <source>
        <dbReference type="PROSITE" id="PS51677"/>
    </source>
</evidence>
<dbReference type="PROSITE" id="PS51677">
    <property type="entry name" value="NODB"/>
    <property type="match status" value="1"/>
</dbReference>
<dbReference type="Pfam" id="PF01522">
    <property type="entry name" value="Polysacc_deac_1"/>
    <property type="match status" value="1"/>
</dbReference>
<dbReference type="PANTHER" id="PTHR47561">
    <property type="entry name" value="POLYSACCHARIDE DEACETYLASE FAMILY PROTEIN (AFU_ORTHOLOGUE AFUA_6G05030)"/>
    <property type="match status" value="1"/>
</dbReference>
<dbReference type="EMBL" id="LHXP01000013">
    <property type="protein sequence ID" value="KXA93591.1"/>
    <property type="molecule type" value="Genomic_DNA"/>
</dbReference>
<feature type="domain" description="NodB homology" evidence="1">
    <location>
        <begin position="34"/>
        <end position="271"/>
    </location>
</feature>
<dbReference type="GO" id="GO:0005975">
    <property type="term" value="P:carbohydrate metabolic process"/>
    <property type="evidence" value="ECO:0007669"/>
    <property type="project" value="InterPro"/>
</dbReference>
<dbReference type="InterPro" id="IPR002509">
    <property type="entry name" value="NODB_dom"/>
</dbReference>
<dbReference type="PANTHER" id="PTHR47561:SF1">
    <property type="entry name" value="POLYSACCHARIDE DEACETYLASE FAMILY PROTEIN (AFU_ORTHOLOGUE AFUA_6G05030)"/>
    <property type="match status" value="1"/>
</dbReference>
<proteinExistence type="predicted"/>
<name>A0A133UHA4_9EURY</name>
<accession>A0A133UHA4</accession>
<dbReference type="SUPFAM" id="SSF88713">
    <property type="entry name" value="Glycoside hydrolase/deacetylase"/>
    <property type="match status" value="1"/>
</dbReference>
<dbReference type="InterPro" id="IPR037950">
    <property type="entry name" value="PgdA-like"/>
</dbReference>
<dbReference type="Gene3D" id="3.20.20.370">
    <property type="entry name" value="Glycoside hydrolase/deacetylase"/>
    <property type="match status" value="1"/>
</dbReference>
<dbReference type="AlphaFoldDB" id="A0A133UHA4"/>
<gene>
    <name evidence="2" type="ORF">AKJ66_01575</name>
</gene>
<organism evidence="2 3">
    <name type="scientific">candidate division MSBL1 archaeon SCGC-AAA259E22</name>
    <dbReference type="NCBI Taxonomy" id="1698265"/>
    <lineage>
        <taxon>Archaea</taxon>
        <taxon>Methanobacteriati</taxon>
        <taxon>Methanobacteriota</taxon>
        <taxon>candidate division MSBL1</taxon>
    </lineage>
</organism>
<evidence type="ECO:0000313" key="2">
    <source>
        <dbReference type="EMBL" id="KXA93591.1"/>
    </source>
</evidence>
<dbReference type="InterPro" id="IPR011330">
    <property type="entry name" value="Glyco_hydro/deAcase_b/a-brl"/>
</dbReference>
<dbReference type="Proteomes" id="UP000070657">
    <property type="component" value="Unassembled WGS sequence"/>
</dbReference>
<comment type="caution">
    <text evidence="2">The sequence shown here is derived from an EMBL/GenBank/DDBJ whole genome shotgun (WGS) entry which is preliminary data.</text>
</comment>
<protein>
    <recommendedName>
        <fullName evidence="1">NodB homology domain-containing protein</fullName>
    </recommendedName>
</protein>
<sequence>MSLELPTNKKYHVCFTVDFDAFSLWLGPNQVTSPTVLSRGEYGARVGIGRILDLLEKYDIRSTFFVPGHTTDTYPDIIEDIHERGHEIGHHGYCHERPNDLQRDEEEEVIDKGIKSIEDVIGEKPVGYRSPGWDPSQNTIELLLKKDFVYDSSMMADDFTPYRCRVRDKISKEKPIEFGKETDLLEIPVHWSLDDFPHFAFSEEPSKGSELSSPSKVFEIWSGDFDYMYDKLEKGVFTLTIHPQIIGRGHRINMVEKLIEHIKNYREVTFMKMKEVANFWKQNKYV</sequence>
<evidence type="ECO:0000313" key="3">
    <source>
        <dbReference type="Proteomes" id="UP000070657"/>
    </source>
</evidence>